<reference evidence="1 2" key="1">
    <citation type="submission" date="2017-03" db="EMBL/GenBank/DDBJ databases">
        <title>Lifting the veil on microbial sulfur biogeochemistry in mining wastewaters.</title>
        <authorList>
            <person name="Kantor R.S."/>
            <person name="Colenbrander Nelson T."/>
            <person name="Marshall S."/>
            <person name="Bennett D."/>
            <person name="Apte S."/>
            <person name="Camacho D."/>
            <person name="Thomas B.C."/>
            <person name="Warren L.A."/>
            <person name="Banfield J.F."/>
        </authorList>
    </citation>
    <scope>NUCLEOTIDE SEQUENCE [LARGE SCALE GENOMIC DNA]</scope>
    <source>
        <strain evidence="1">32-68-21</strain>
    </source>
</reference>
<evidence type="ECO:0000313" key="1">
    <source>
        <dbReference type="EMBL" id="OYX54872.1"/>
    </source>
</evidence>
<organism evidence="1 2">
    <name type="scientific">Brevundimonas subvibrioides</name>
    <dbReference type="NCBI Taxonomy" id="74313"/>
    <lineage>
        <taxon>Bacteria</taxon>
        <taxon>Pseudomonadati</taxon>
        <taxon>Pseudomonadota</taxon>
        <taxon>Alphaproteobacteria</taxon>
        <taxon>Caulobacterales</taxon>
        <taxon>Caulobacteraceae</taxon>
        <taxon>Brevundimonas</taxon>
    </lineage>
</organism>
<sequence length="377" mass="41329">MITLDWKTGFEIELMAPPGLSRRDLAEATATRVGGTVECFFHPQSEPSAVEGRPVFENLTPGFRVRDGQGVWVASFVDDLTLQRDLDRERAPLAGWRRIVADDGRLLRLVERHCDPEAEGDETLEPLAALFGTAAQRHEAGMVRVVDERGRSVAIDAPLPGERERPCEIVTAPIERDHEAVLEGLLADARRLGFTVPAEGATHVHFDGGPLCSASAMAGLVEVWTRHGEALKRLVGVNPRCVRLGDWPAALVRLTGSEPFRAMDWTQAKAALGGVGLSKYCDLNLTNLLTGRPEKHTVEVRVLPAQLETASLMAAAGLFEGVLGWCRDREPGEATPETLVDLLIRSPIDEQARVHWLDRLRQEATPIGVMRNPYSQG</sequence>
<evidence type="ECO:0000313" key="2">
    <source>
        <dbReference type="Proteomes" id="UP000216147"/>
    </source>
</evidence>
<dbReference type="InterPro" id="IPR022025">
    <property type="entry name" value="Amidoligase_2"/>
</dbReference>
<dbReference type="Proteomes" id="UP000216147">
    <property type="component" value="Unassembled WGS sequence"/>
</dbReference>
<accession>A0A258HEX1</accession>
<proteinExistence type="predicted"/>
<name>A0A258HEX1_9CAUL</name>
<protein>
    <recommendedName>
        <fullName evidence="3">Amidoligase enzyme</fullName>
    </recommendedName>
</protein>
<dbReference type="EMBL" id="NCEQ01000019">
    <property type="protein sequence ID" value="OYX54872.1"/>
    <property type="molecule type" value="Genomic_DNA"/>
</dbReference>
<evidence type="ECO:0008006" key="3">
    <source>
        <dbReference type="Google" id="ProtNLM"/>
    </source>
</evidence>
<comment type="caution">
    <text evidence="1">The sequence shown here is derived from an EMBL/GenBank/DDBJ whole genome shotgun (WGS) entry which is preliminary data.</text>
</comment>
<gene>
    <name evidence="1" type="ORF">B7Y86_15305</name>
</gene>
<dbReference type="Pfam" id="PF12224">
    <property type="entry name" value="Amidoligase_2"/>
    <property type="match status" value="1"/>
</dbReference>
<dbReference type="AlphaFoldDB" id="A0A258HEX1"/>